<feature type="compositionally biased region" description="Polar residues" evidence="1">
    <location>
        <begin position="82"/>
        <end position="99"/>
    </location>
</feature>
<sequence length="319" mass="33709">MTTRRGKCGGRARRRLGTPSAAGSGCSPRLHKPSWADGSTLSRAVPQPPAAPPDLGASGRRGPRALVLHRRPDLSGPFLRASPSTPFLSFSSASPQRALQTAAKFSHDPGKDIQETVRKSPRVRSDARPPSQAGKLRGQVRSSRGGAAAAARASRAGYINTRFHTPELTSAGPAQHRAGGGRERGAGGGREPVWWRGAGGRPSSANRLRRAQRGVLTRRLPRAYGSAAPDSPSHPVPLFSPTPLASISAVSPVSPPIHPHHSSASRVLPGSVRNCSWRSRGTSKPANGKQRDAEIGTVDGKIENNWVPSSGNQQQFNEQ</sequence>
<dbReference type="Proteomes" id="UP001176941">
    <property type="component" value="Chromosome 18"/>
</dbReference>
<evidence type="ECO:0000313" key="3">
    <source>
        <dbReference type="Proteomes" id="UP001176941"/>
    </source>
</evidence>
<feature type="compositionally biased region" description="Polar residues" evidence="1">
    <location>
        <begin position="273"/>
        <end position="285"/>
    </location>
</feature>
<keyword evidence="3" id="KW-1185">Reference proteome</keyword>
<dbReference type="PROSITE" id="PS51257">
    <property type="entry name" value="PROKAR_LIPOPROTEIN"/>
    <property type="match status" value="1"/>
</dbReference>
<feature type="compositionally biased region" description="Basic and acidic residues" evidence="1">
    <location>
        <begin position="105"/>
        <end position="127"/>
    </location>
</feature>
<feature type="compositionally biased region" description="Low complexity" evidence="1">
    <location>
        <begin position="141"/>
        <end position="157"/>
    </location>
</feature>
<protein>
    <submittedName>
        <fullName evidence="2">Uncharacterized protein</fullName>
    </submittedName>
</protein>
<organism evidence="2 3">
    <name type="scientific">Rangifer tarandus platyrhynchus</name>
    <name type="common">Svalbard reindeer</name>
    <dbReference type="NCBI Taxonomy" id="3082113"/>
    <lineage>
        <taxon>Eukaryota</taxon>
        <taxon>Metazoa</taxon>
        <taxon>Chordata</taxon>
        <taxon>Craniata</taxon>
        <taxon>Vertebrata</taxon>
        <taxon>Euteleostomi</taxon>
        <taxon>Mammalia</taxon>
        <taxon>Eutheria</taxon>
        <taxon>Laurasiatheria</taxon>
        <taxon>Artiodactyla</taxon>
        <taxon>Ruminantia</taxon>
        <taxon>Pecora</taxon>
        <taxon>Cervidae</taxon>
        <taxon>Odocoileinae</taxon>
        <taxon>Rangifer</taxon>
    </lineage>
</organism>
<evidence type="ECO:0000256" key="1">
    <source>
        <dbReference type="SAM" id="MobiDB-lite"/>
    </source>
</evidence>
<gene>
    <name evidence="2" type="ORF">MRATA1EN1_LOCUS7997</name>
</gene>
<name>A0ABN8YDD0_RANTA</name>
<evidence type="ECO:0000313" key="2">
    <source>
        <dbReference type="EMBL" id="CAI9159035.1"/>
    </source>
</evidence>
<reference evidence="2" key="1">
    <citation type="submission" date="2023-04" db="EMBL/GenBank/DDBJ databases">
        <authorList>
            <consortium name="ELIXIR-Norway"/>
        </authorList>
    </citation>
    <scope>NUCLEOTIDE SEQUENCE [LARGE SCALE GENOMIC DNA]</scope>
</reference>
<feature type="compositionally biased region" description="Basic residues" evidence="1">
    <location>
        <begin position="1"/>
        <end position="16"/>
    </location>
</feature>
<dbReference type="EMBL" id="OX459954">
    <property type="protein sequence ID" value="CAI9159035.1"/>
    <property type="molecule type" value="Genomic_DNA"/>
</dbReference>
<proteinExistence type="predicted"/>
<feature type="compositionally biased region" description="Polar residues" evidence="1">
    <location>
        <begin position="306"/>
        <end position="319"/>
    </location>
</feature>
<accession>A0ABN8YDD0</accession>
<feature type="region of interest" description="Disordered" evidence="1">
    <location>
        <begin position="1"/>
        <end position="319"/>
    </location>
</feature>